<feature type="transmembrane region" description="Helical" evidence="10">
    <location>
        <begin position="75"/>
        <end position="97"/>
    </location>
</feature>
<keyword evidence="3" id="KW-0716">Sensory transduction</keyword>
<evidence type="ECO:0000256" key="8">
    <source>
        <dbReference type="ARBA" id="ARBA00023170"/>
    </source>
</evidence>
<dbReference type="PANTHER" id="PTHR21137">
    <property type="entry name" value="ODORANT RECEPTOR"/>
    <property type="match status" value="1"/>
</dbReference>
<dbReference type="GO" id="GO:0005549">
    <property type="term" value="F:odorant binding"/>
    <property type="evidence" value="ECO:0007669"/>
    <property type="project" value="InterPro"/>
</dbReference>
<proteinExistence type="evidence at transcript level"/>
<evidence type="ECO:0000256" key="3">
    <source>
        <dbReference type="ARBA" id="ARBA00022606"/>
    </source>
</evidence>
<dbReference type="Pfam" id="PF02949">
    <property type="entry name" value="7tm_6"/>
    <property type="match status" value="1"/>
</dbReference>
<dbReference type="InterPro" id="IPR004117">
    <property type="entry name" value="7tm6_olfct_rcpt"/>
</dbReference>
<keyword evidence="9" id="KW-0807">Transducer</keyword>
<evidence type="ECO:0000256" key="6">
    <source>
        <dbReference type="ARBA" id="ARBA00022989"/>
    </source>
</evidence>
<dbReference type="EMBL" id="MF975473">
    <property type="protein sequence ID" value="AUF73049.1"/>
    <property type="molecule type" value="mRNA"/>
</dbReference>
<feature type="transmembrane region" description="Helical" evidence="10">
    <location>
        <begin position="230"/>
        <end position="250"/>
    </location>
</feature>
<dbReference type="GO" id="GO:0004984">
    <property type="term" value="F:olfactory receptor activity"/>
    <property type="evidence" value="ECO:0007669"/>
    <property type="project" value="InterPro"/>
</dbReference>
<keyword evidence="8 11" id="KW-0675">Receptor</keyword>
<comment type="subcellular location">
    <subcellularLocation>
        <location evidence="1">Cell membrane</location>
        <topology evidence="1">Multi-pass membrane protein</topology>
    </subcellularLocation>
</comment>
<accession>A0A2H4ZBB1</accession>
<evidence type="ECO:0000313" key="11">
    <source>
        <dbReference type="EMBL" id="AUF73049.1"/>
    </source>
</evidence>
<dbReference type="AlphaFoldDB" id="A0A2H4ZBB1"/>
<keyword evidence="4 10" id="KW-0812">Transmembrane</keyword>
<name>A0A2H4ZBB1_ANOCN</name>
<organism evidence="11">
    <name type="scientific">Anoplophora chinensis</name>
    <name type="common">Citrus longhorn beetle</name>
    <dbReference type="NCBI Taxonomy" id="217632"/>
    <lineage>
        <taxon>Eukaryota</taxon>
        <taxon>Metazoa</taxon>
        <taxon>Ecdysozoa</taxon>
        <taxon>Arthropoda</taxon>
        <taxon>Hexapoda</taxon>
        <taxon>Insecta</taxon>
        <taxon>Pterygota</taxon>
        <taxon>Neoptera</taxon>
        <taxon>Endopterygota</taxon>
        <taxon>Coleoptera</taxon>
        <taxon>Polyphaga</taxon>
        <taxon>Cucujiformia</taxon>
        <taxon>Chrysomeloidea</taxon>
        <taxon>Cerambycidae</taxon>
        <taxon>Lamiinae</taxon>
        <taxon>Lamiini</taxon>
        <taxon>Anoplophora</taxon>
    </lineage>
</organism>
<dbReference type="GO" id="GO:0007165">
    <property type="term" value="P:signal transduction"/>
    <property type="evidence" value="ECO:0007669"/>
    <property type="project" value="UniProtKB-KW"/>
</dbReference>
<keyword evidence="6 10" id="KW-1133">Transmembrane helix</keyword>
<evidence type="ECO:0000256" key="5">
    <source>
        <dbReference type="ARBA" id="ARBA00022725"/>
    </source>
</evidence>
<keyword evidence="2" id="KW-1003">Cell membrane</keyword>
<evidence type="ECO:0000256" key="10">
    <source>
        <dbReference type="SAM" id="Phobius"/>
    </source>
</evidence>
<keyword evidence="7 10" id="KW-0472">Membrane</keyword>
<evidence type="ECO:0000256" key="1">
    <source>
        <dbReference type="ARBA" id="ARBA00004651"/>
    </source>
</evidence>
<evidence type="ECO:0000256" key="9">
    <source>
        <dbReference type="ARBA" id="ARBA00023224"/>
    </source>
</evidence>
<evidence type="ECO:0000256" key="4">
    <source>
        <dbReference type="ARBA" id="ARBA00022692"/>
    </source>
</evidence>
<evidence type="ECO:0000256" key="2">
    <source>
        <dbReference type="ARBA" id="ARBA00022475"/>
    </source>
</evidence>
<feature type="transmembrane region" description="Helical" evidence="10">
    <location>
        <begin position="198"/>
        <end position="218"/>
    </location>
</feature>
<sequence>MVIFVAMNMNMNLLSIVEALLFLATQMAFLCKLFNVLNKKHKLLEIEDILANPAFYGYPKEKRHFIEDSVRFTKILGICYRSICAMGFIIYGCFQLMKDEEWPLPLSGWNPIQVNTKFKYGIIATFQWVAFFMSAYINSGIDILIYMLISVVTSQFEILKDNLTNIRYETDTAKRDFAKNVVLHYGILKFVRVIEDTFSYATFFQFFTSVIVICFAGFEMMIAPLNSIQFVSMCTYFSIMIFQVVIYCWFGHTIIASSDKINDAIYMSNWYEADLSLKKSIMIFMEKCKEPVVLTAGKICPLSLGTLTSIMRSSYSYLAVLQSIYGQE</sequence>
<protein>
    <submittedName>
        <fullName evidence="11">Odorant receptor</fullName>
    </submittedName>
</protein>
<reference evidence="11" key="1">
    <citation type="journal article" date="2017" name="Sci. Rep.">
        <title>Antennal transcriptome analysis and expression profiles of olfactory genes in Anoplophora chinensis.</title>
        <authorList>
            <person name="Wang J."/>
            <person name="Hu P."/>
            <person name="Gao P."/>
            <person name="Tao J."/>
            <person name="Luo Y."/>
        </authorList>
    </citation>
    <scope>NUCLEOTIDE SEQUENCE</scope>
</reference>
<evidence type="ECO:0000256" key="7">
    <source>
        <dbReference type="ARBA" id="ARBA00023136"/>
    </source>
</evidence>
<keyword evidence="5" id="KW-0552">Olfaction</keyword>
<dbReference type="PANTHER" id="PTHR21137:SF35">
    <property type="entry name" value="ODORANT RECEPTOR 19A-RELATED"/>
    <property type="match status" value="1"/>
</dbReference>
<dbReference type="GO" id="GO:0005886">
    <property type="term" value="C:plasma membrane"/>
    <property type="evidence" value="ECO:0007669"/>
    <property type="project" value="UniProtKB-SubCell"/>
</dbReference>